<evidence type="ECO:0000313" key="7">
    <source>
        <dbReference type="Proteomes" id="UP000273536"/>
    </source>
</evidence>
<evidence type="ECO:0000313" key="6">
    <source>
        <dbReference type="Proteomes" id="UP000272471"/>
    </source>
</evidence>
<reference evidence="6 7" key="3">
    <citation type="submission" date="2018-08" db="EMBL/GenBank/DDBJ databases">
        <title>Recombination of ecologically and evolutionarily significant loci maintains genetic cohesion in the Pseudomonas syringae species complex.</title>
        <authorList>
            <person name="Dillon M."/>
            <person name="Thakur S."/>
            <person name="Almeida R.N.D."/>
            <person name="Weir B.S."/>
            <person name="Guttman D.S."/>
        </authorList>
    </citation>
    <scope>NUCLEOTIDE SEQUENCE [LARGE SCALE GENOMIC DNA]</scope>
    <source>
        <strain evidence="4 6">ICMP 4182</strain>
        <strain evidence="3 7">ICMP 6372</strain>
        <strain evidence="2 8">ICMP 867</strain>
    </source>
</reference>
<accession>A0A0P9RFE3</accession>
<dbReference type="Proteomes" id="UP000273536">
    <property type="component" value="Unassembled WGS sequence"/>
</dbReference>
<gene>
    <name evidence="1" type="ORF">AC496_1593</name>
    <name evidence="4" type="ORF">ALQ11_101342</name>
    <name evidence="2" type="ORF">ALQ41_101456</name>
    <name evidence="3" type="ORF">ALQ42_101338</name>
</gene>
<evidence type="ECO:0000313" key="1">
    <source>
        <dbReference type="EMBL" id="KPC42030.1"/>
    </source>
</evidence>
<dbReference type="Proteomes" id="UP000280599">
    <property type="component" value="Unassembled WGS sequence"/>
</dbReference>
<name>A0A0P9RFE3_PSESG</name>
<proteinExistence type="predicted"/>
<protein>
    <submittedName>
        <fullName evidence="4">Uncharacterized protein</fullName>
    </submittedName>
</protein>
<dbReference type="EMBL" id="RBPS01000212">
    <property type="protein sequence ID" value="RMO35675.1"/>
    <property type="molecule type" value="Genomic_DNA"/>
</dbReference>
<keyword evidence="5" id="KW-1185">Reference proteome</keyword>
<evidence type="ECO:0000313" key="8">
    <source>
        <dbReference type="Proteomes" id="UP000280599"/>
    </source>
</evidence>
<dbReference type="AlphaFoldDB" id="A0A0P9RFE3"/>
<dbReference type="EMBL" id="LGLO01000076">
    <property type="protein sequence ID" value="KPC42030.1"/>
    <property type="molecule type" value="Genomic_DNA"/>
</dbReference>
<evidence type="ECO:0000313" key="3">
    <source>
        <dbReference type="EMBL" id="RMO35675.1"/>
    </source>
</evidence>
<reference evidence="1 5" key="2">
    <citation type="submission" date="2015-10" db="EMBL/GenBank/DDBJ databases">
        <title>Comparative genomics and high-throughput reverse genetic screens identify a new phytobacterial MAMP and an Arabidopsis receptor required for immune elicitation.</title>
        <authorList>
            <person name="Mott G.A."/>
            <person name="Thakur S."/>
            <person name="Wang P.W."/>
            <person name="Desveaux D."/>
            <person name="Guttman D.S."/>
        </authorList>
    </citation>
    <scope>NUCLEOTIDE SEQUENCE [LARGE SCALE GENOMIC DNA]</scope>
    <source>
        <strain evidence="1 5">BR1</strain>
    </source>
</reference>
<reference evidence="1" key="1">
    <citation type="submission" date="2015-07" db="EMBL/GenBank/DDBJ databases">
        <authorList>
            <person name="O'Brien H.E."/>
            <person name="Thakur S."/>
            <person name="Gong Y."/>
            <person name="Wang P.W."/>
            <person name="Guttman D.S."/>
        </authorList>
    </citation>
    <scope>NUCLEOTIDE SEQUENCE</scope>
    <source>
        <strain evidence="1">BR1</strain>
    </source>
</reference>
<evidence type="ECO:0000313" key="5">
    <source>
        <dbReference type="Proteomes" id="UP000037836"/>
    </source>
</evidence>
<dbReference type="Proteomes" id="UP000272471">
    <property type="component" value="Unassembled WGS sequence"/>
</dbReference>
<organism evidence="4 6">
    <name type="scientific">Pseudomonas savastanoi pv. glycinea</name>
    <name type="common">Pseudomonas syringae pv. glycinea</name>
    <dbReference type="NCBI Taxonomy" id="318"/>
    <lineage>
        <taxon>Bacteria</taxon>
        <taxon>Pseudomonadati</taxon>
        <taxon>Pseudomonadota</taxon>
        <taxon>Gammaproteobacteria</taxon>
        <taxon>Pseudomonadales</taxon>
        <taxon>Pseudomonadaceae</taxon>
        <taxon>Pseudomonas</taxon>
    </lineage>
</organism>
<dbReference type="EMBL" id="RBPT01000531">
    <property type="protein sequence ID" value="RMO35552.1"/>
    <property type="molecule type" value="Genomic_DNA"/>
</dbReference>
<sequence>MVCREAWIYARTTSEQHSIARPFGIHNQNLWVDDKRAQLQQITNGDLKGESGDTRG</sequence>
<dbReference type="EMBL" id="RBQX01000194">
    <property type="protein sequence ID" value="RMQ14411.1"/>
    <property type="molecule type" value="Genomic_DNA"/>
</dbReference>
<evidence type="ECO:0000313" key="2">
    <source>
        <dbReference type="EMBL" id="RMO35552.1"/>
    </source>
</evidence>
<comment type="caution">
    <text evidence="4">The sequence shown here is derived from an EMBL/GenBank/DDBJ whole genome shotgun (WGS) entry which is preliminary data.</text>
</comment>
<evidence type="ECO:0000313" key="4">
    <source>
        <dbReference type="EMBL" id="RMQ14411.1"/>
    </source>
</evidence>
<dbReference type="Proteomes" id="UP000037836">
    <property type="component" value="Unassembled WGS sequence"/>
</dbReference>